<sequence length="86" mass="9737">MLPTSITFREAQVKARDNPKIVLYGGSVCSRQGKSLGENGETPSRRINAGGPICTVRIEDKKDKRVPRDQRELERRNDRRDIISSL</sequence>
<evidence type="ECO:0000313" key="1">
    <source>
        <dbReference type="EMBL" id="KAG0443585.1"/>
    </source>
</evidence>
<comment type="caution">
    <text evidence="1">The sequence shown here is derived from an EMBL/GenBank/DDBJ whole genome shotgun (WGS) entry which is preliminary data.</text>
</comment>
<name>A0AC60QWK7_IXOPE</name>
<keyword evidence="2" id="KW-1185">Reference proteome</keyword>
<dbReference type="Proteomes" id="UP000805193">
    <property type="component" value="Unassembled WGS sequence"/>
</dbReference>
<reference evidence="1 2" key="1">
    <citation type="journal article" date="2020" name="Cell">
        <title>Large-Scale Comparative Analyses of Tick Genomes Elucidate Their Genetic Diversity and Vector Capacities.</title>
        <authorList>
            <consortium name="Tick Genome and Microbiome Consortium (TIGMIC)"/>
            <person name="Jia N."/>
            <person name="Wang J."/>
            <person name="Shi W."/>
            <person name="Du L."/>
            <person name="Sun Y."/>
            <person name="Zhan W."/>
            <person name="Jiang J.F."/>
            <person name="Wang Q."/>
            <person name="Zhang B."/>
            <person name="Ji P."/>
            <person name="Bell-Sakyi L."/>
            <person name="Cui X.M."/>
            <person name="Yuan T.T."/>
            <person name="Jiang B.G."/>
            <person name="Yang W.F."/>
            <person name="Lam T.T."/>
            <person name="Chang Q.C."/>
            <person name="Ding S.J."/>
            <person name="Wang X.J."/>
            <person name="Zhu J.G."/>
            <person name="Ruan X.D."/>
            <person name="Zhao L."/>
            <person name="Wei J.T."/>
            <person name="Ye R.Z."/>
            <person name="Que T.C."/>
            <person name="Du C.H."/>
            <person name="Zhou Y.H."/>
            <person name="Cheng J.X."/>
            <person name="Dai P.F."/>
            <person name="Guo W.B."/>
            <person name="Han X.H."/>
            <person name="Huang E.J."/>
            <person name="Li L.F."/>
            <person name="Wei W."/>
            <person name="Gao Y.C."/>
            <person name="Liu J.Z."/>
            <person name="Shao H.Z."/>
            <person name="Wang X."/>
            <person name="Wang C.C."/>
            <person name="Yang T.C."/>
            <person name="Huo Q.B."/>
            <person name="Li W."/>
            <person name="Chen H.Y."/>
            <person name="Chen S.E."/>
            <person name="Zhou L.G."/>
            <person name="Ni X.B."/>
            <person name="Tian J.H."/>
            <person name="Sheng Y."/>
            <person name="Liu T."/>
            <person name="Pan Y.S."/>
            <person name="Xia L.Y."/>
            <person name="Li J."/>
            <person name="Zhao F."/>
            <person name="Cao W.C."/>
        </authorList>
    </citation>
    <scope>NUCLEOTIDE SEQUENCE [LARGE SCALE GENOMIC DNA]</scope>
    <source>
        <strain evidence="1">Iper-2018</strain>
    </source>
</reference>
<protein>
    <submittedName>
        <fullName evidence="1">Uncharacterized protein</fullName>
    </submittedName>
</protein>
<gene>
    <name evidence="1" type="ORF">HPB47_014747</name>
</gene>
<proteinExistence type="predicted"/>
<dbReference type="EMBL" id="JABSTQ010003190">
    <property type="protein sequence ID" value="KAG0443585.1"/>
    <property type="molecule type" value="Genomic_DNA"/>
</dbReference>
<evidence type="ECO:0000313" key="2">
    <source>
        <dbReference type="Proteomes" id="UP000805193"/>
    </source>
</evidence>
<accession>A0AC60QWK7</accession>
<organism evidence="1 2">
    <name type="scientific">Ixodes persulcatus</name>
    <name type="common">Taiga tick</name>
    <dbReference type="NCBI Taxonomy" id="34615"/>
    <lineage>
        <taxon>Eukaryota</taxon>
        <taxon>Metazoa</taxon>
        <taxon>Ecdysozoa</taxon>
        <taxon>Arthropoda</taxon>
        <taxon>Chelicerata</taxon>
        <taxon>Arachnida</taxon>
        <taxon>Acari</taxon>
        <taxon>Parasitiformes</taxon>
        <taxon>Ixodida</taxon>
        <taxon>Ixodoidea</taxon>
        <taxon>Ixodidae</taxon>
        <taxon>Ixodinae</taxon>
        <taxon>Ixodes</taxon>
    </lineage>
</organism>